<dbReference type="Gene3D" id="3.30.420.10">
    <property type="entry name" value="Ribonuclease H-like superfamily/Ribonuclease H"/>
    <property type="match status" value="1"/>
</dbReference>
<proteinExistence type="predicted"/>
<feature type="domain" description="Integrase catalytic" evidence="3">
    <location>
        <begin position="729"/>
        <end position="825"/>
    </location>
</feature>
<dbReference type="InterPro" id="IPR001584">
    <property type="entry name" value="Integrase_cat-core"/>
</dbReference>
<dbReference type="InterPro" id="IPR012337">
    <property type="entry name" value="RNaseH-like_sf"/>
</dbReference>
<evidence type="ECO:0000259" key="3">
    <source>
        <dbReference type="PROSITE" id="PS50994"/>
    </source>
</evidence>
<dbReference type="Proteomes" id="UP000789901">
    <property type="component" value="Unassembled WGS sequence"/>
</dbReference>
<name>A0ABM8W2R0_GIGMA</name>
<evidence type="ECO:0000313" key="5">
    <source>
        <dbReference type="Proteomes" id="UP000789901"/>
    </source>
</evidence>
<evidence type="ECO:0000256" key="2">
    <source>
        <dbReference type="SAM" id="Phobius"/>
    </source>
</evidence>
<dbReference type="SUPFAM" id="SSF53098">
    <property type="entry name" value="Ribonuclease H-like"/>
    <property type="match status" value="1"/>
</dbReference>
<feature type="transmembrane region" description="Helical" evidence="2">
    <location>
        <begin position="12"/>
        <end position="37"/>
    </location>
</feature>
<feature type="compositionally biased region" description="Low complexity" evidence="1">
    <location>
        <begin position="921"/>
        <end position="933"/>
    </location>
</feature>
<gene>
    <name evidence="4" type="ORF">GMARGA_LOCUS2618</name>
</gene>
<feature type="compositionally biased region" description="Polar residues" evidence="1">
    <location>
        <begin position="934"/>
        <end position="949"/>
    </location>
</feature>
<comment type="caution">
    <text evidence="4">The sequence shown here is derived from an EMBL/GenBank/DDBJ whole genome shotgun (WGS) entry which is preliminary data.</text>
</comment>
<keyword evidence="5" id="KW-1185">Reference proteome</keyword>
<accession>A0ABM8W2R0</accession>
<dbReference type="EMBL" id="CAJVQB010000842">
    <property type="protein sequence ID" value="CAG8509670.1"/>
    <property type="molecule type" value="Genomic_DNA"/>
</dbReference>
<feature type="transmembrane region" description="Helical" evidence="2">
    <location>
        <begin position="592"/>
        <end position="613"/>
    </location>
</feature>
<evidence type="ECO:0000256" key="1">
    <source>
        <dbReference type="SAM" id="MobiDB-lite"/>
    </source>
</evidence>
<dbReference type="PROSITE" id="PS50994">
    <property type="entry name" value="INTEGRASE"/>
    <property type="match status" value="1"/>
</dbReference>
<feature type="region of interest" description="Disordered" evidence="1">
    <location>
        <begin position="921"/>
        <end position="949"/>
    </location>
</feature>
<feature type="transmembrane region" description="Helical" evidence="2">
    <location>
        <begin position="87"/>
        <end position="110"/>
    </location>
</feature>
<sequence>MTNLIVNLSAGQLAAILGIINFFLPLIIIGVGIMVIMMNVNDRMTALEWTALSKLTERSLLSFYGAAGQPAITGIKLWNLGTNKRNVVYILIGTCLLILFGVSAIAPLGIQTCTVTYNSTSTDTNIVNSDLLTRAINNTFTPNQLSQVRICGAFVWQPCPGMIDREHVNSSYLADFNKTYSNTAMRYRILKTSSNDNITYPEYDFMMGDVTSTQSGYGIVDTMIVDHDNGGFLASHTIQPKQKIGKRYNWSIKGLWLQPYVSCKSTNITRIAWTNGSLSLSSAAKLIINKDDIQPSQLHPLGDKGQNIDLLSRSIRYSQLIQLIIRQQMNMTVNGTFIESQVYSDLSVSSDPKSISDSLPNSINTTNISSANILCAGFGGQDNISDKSVGVKCWTVFGPPIITERGIEQILYGCAAAVKASVEVINMQSNSKGGINVLGKQTVPINWYIENANLNVTDMDPWWGGVEPGESIPNNSMSVSNDSIWLPAGGTFLWGVTADAQTAGIAGITINTMTSNLDSQGINGYRADGVGNLALLQQWKEQGITEEGMSGMFRRQMTDILVNMVTPTGQATISGPIQVMIEKTCYDLCYGIQYYIVMILLIILLCLLFASIINSENAKSLPIKQIVQQMDLGRAILNTLDHSEASSANASDWEKIDGQKFISLSNKFILEEIVPGDYRVLVKAMNNPWSEADMELNSRKMGYIKQSIVEEFVNNCTACATRSPAFHPLVAKPIIAKNFLSRMQMDFIDLSYIPDGEFKYVCHVRDHFSRFSWTKALTSKRPIEVASFLFDLFHLIGSPPTILQSDNGKKFVAQSQGLVERANGILEQKLGKWRETTSRNDWLFGLRQAQGNCTLVNELYTNNIFNEEEIPDTIEISDADYEIDLDDDMIEQSPDGTICSVPSPNNNIGHSVSSFTSPVLSPRSIVSSPRSPVQLHNNDSSYIVPSPNS</sequence>
<evidence type="ECO:0000313" key="4">
    <source>
        <dbReference type="EMBL" id="CAG8509670.1"/>
    </source>
</evidence>
<organism evidence="4 5">
    <name type="scientific">Gigaspora margarita</name>
    <dbReference type="NCBI Taxonomy" id="4874"/>
    <lineage>
        <taxon>Eukaryota</taxon>
        <taxon>Fungi</taxon>
        <taxon>Fungi incertae sedis</taxon>
        <taxon>Mucoromycota</taxon>
        <taxon>Glomeromycotina</taxon>
        <taxon>Glomeromycetes</taxon>
        <taxon>Diversisporales</taxon>
        <taxon>Gigasporaceae</taxon>
        <taxon>Gigaspora</taxon>
    </lineage>
</organism>
<keyword evidence="2" id="KW-0812">Transmembrane</keyword>
<protein>
    <submittedName>
        <fullName evidence="4">21435_t:CDS:1</fullName>
    </submittedName>
</protein>
<dbReference type="InterPro" id="IPR036397">
    <property type="entry name" value="RNaseH_sf"/>
</dbReference>
<keyword evidence="2" id="KW-1133">Transmembrane helix</keyword>
<keyword evidence="2" id="KW-0472">Membrane</keyword>
<reference evidence="4 5" key="1">
    <citation type="submission" date="2021-06" db="EMBL/GenBank/DDBJ databases">
        <authorList>
            <person name="Kallberg Y."/>
            <person name="Tangrot J."/>
            <person name="Rosling A."/>
        </authorList>
    </citation>
    <scope>NUCLEOTIDE SEQUENCE [LARGE SCALE GENOMIC DNA]</scope>
    <source>
        <strain evidence="4 5">120-4 pot B 10/14</strain>
    </source>
</reference>